<comment type="caution">
    <text evidence="5">The sequence shown here is derived from an EMBL/GenBank/DDBJ whole genome shotgun (WGS) entry which is preliminary data.</text>
</comment>
<dbReference type="SUPFAM" id="SSF144217">
    <property type="entry name" value="CSL zinc finger"/>
    <property type="match status" value="1"/>
</dbReference>
<proteinExistence type="predicted"/>
<dbReference type="OrthoDB" id="445556at2759"/>
<evidence type="ECO:0000313" key="6">
    <source>
        <dbReference type="Proteomes" id="UP000187283"/>
    </source>
</evidence>
<name>A0A1R1XD47_9FUNG</name>
<dbReference type="Pfam" id="PF05207">
    <property type="entry name" value="Zn_ribbon_CSL"/>
    <property type="match status" value="1"/>
</dbReference>
<dbReference type="GO" id="GO:0008198">
    <property type="term" value="F:ferrous iron binding"/>
    <property type="evidence" value="ECO:0007669"/>
    <property type="project" value="TreeGrafter"/>
</dbReference>
<accession>A0A1R1XD47</accession>
<sequence length="108" mass="11450">MGKAAASIGSSGSGAPTFEQIDEAYKTLRDAKLRTAYDNAQWQAANAGIISSDVDLDAMQFDSAAMAFSHACRCGGTYVVSEDELEAGVSVVACDMCSLRIRILYQRG</sequence>
<keyword evidence="6" id="KW-1185">Reference proteome</keyword>
<dbReference type="InterPro" id="IPR036671">
    <property type="entry name" value="DPH_MB_sf"/>
</dbReference>
<organism evidence="5 6">
    <name type="scientific">Smittium culicis</name>
    <dbReference type="NCBI Taxonomy" id="133412"/>
    <lineage>
        <taxon>Eukaryota</taxon>
        <taxon>Fungi</taxon>
        <taxon>Fungi incertae sedis</taxon>
        <taxon>Zoopagomycota</taxon>
        <taxon>Kickxellomycotina</taxon>
        <taxon>Harpellomycetes</taxon>
        <taxon>Harpellales</taxon>
        <taxon>Legeriomycetaceae</taxon>
        <taxon>Smittium</taxon>
    </lineage>
</organism>
<dbReference type="PROSITE" id="PS51074">
    <property type="entry name" value="DPH_MB"/>
    <property type="match status" value="1"/>
</dbReference>
<dbReference type="GO" id="GO:0017183">
    <property type="term" value="P:protein histidyl modification to diphthamide"/>
    <property type="evidence" value="ECO:0007669"/>
    <property type="project" value="UniProtKB-UniPathway"/>
</dbReference>
<evidence type="ECO:0000256" key="2">
    <source>
        <dbReference type="ARBA" id="ARBA00022833"/>
    </source>
</evidence>
<dbReference type="EMBL" id="LSSN01003912">
    <property type="protein sequence ID" value="OMJ12549.1"/>
    <property type="molecule type" value="Genomic_DNA"/>
</dbReference>
<reference evidence="5 6" key="1">
    <citation type="submission" date="2017-01" db="EMBL/GenBank/DDBJ databases">
        <authorList>
            <person name="Mah S.A."/>
            <person name="Swanson W.J."/>
            <person name="Moy G.W."/>
            <person name="Vacquier V.D."/>
        </authorList>
    </citation>
    <scope>NUCLEOTIDE SEQUENCE [LARGE SCALE GENOMIC DNA]</scope>
    <source>
        <strain evidence="5 6">GSMNP</strain>
    </source>
</reference>
<evidence type="ECO:0000256" key="3">
    <source>
        <dbReference type="ARBA" id="ARBA00023004"/>
    </source>
</evidence>
<evidence type="ECO:0000313" key="5">
    <source>
        <dbReference type="EMBL" id="OMJ12549.1"/>
    </source>
</evidence>
<dbReference type="PANTHER" id="PTHR45255:SF1">
    <property type="entry name" value="DNAJ HOMOLOG SUBFAMILY C MEMBER 24"/>
    <property type="match status" value="1"/>
</dbReference>
<gene>
    <name evidence="5" type="ORF">AYI70_g9044</name>
</gene>
<dbReference type="Proteomes" id="UP000187283">
    <property type="component" value="Unassembled WGS sequence"/>
</dbReference>
<dbReference type="PANTHER" id="PTHR45255">
    <property type="entry name" value="DNAJ HOMOLOG SUBFAMILY C MEMBER 24"/>
    <property type="match status" value="1"/>
</dbReference>
<dbReference type="AlphaFoldDB" id="A0A1R1XD47"/>
<evidence type="ECO:0000259" key="4">
    <source>
        <dbReference type="PROSITE" id="PS51074"/>
    </source>
</evidence>
<keyword evidence="3" id="KW-0408">Iron</keyword>
<dbReference type="GO" id="GO:0001671">
    <property type="term" value="F:ATPase activator activity"/>
    <property type="evidence" value="ECO:0007669"/>
    <property type="project" value="TreeGrafter"/>
</dbReference>
<keyword evidence="1" id="KW-0479">Metal-binding</keyword>
<feature type="domain" description="DPH-type MB" evidence="4">
    <location>
        <begin position="50"/>
        <end position="106"/>
    </location>
</feature>
<dbReference type="Gene3D" id="3.10.660.10">
    <property type="entry name" value="DPH Zinc finger"/>
    <property type="match status" value="1"/>
</dbReference>
<evidence type="ECO:0000256" key="1">
    <source>
        <dbReference type="ARBA" id="ARBA00022723"/>
    </source>
</evidence>
<dbReference type="InterPro" id="IPR007872">
    <property type="entry name" value="DPH_MB_dom"/>
</dbReference>
<dbReference type="STRING" id="133412.A0A1R1XD47"/>
<keyword evidence="2" id="KW-0862">Zinc</keyword>
<dbReference type="UniPathway" id="UPA00559"/>
<protein>
    <submittedName>
        <fullName evidence="5">DPH4-like protein</fullName>
    </submittedName>
</protein>